<feature type="compositionally biased region" description="Basic and acidic residues" evidence="1">
    <location>
        <begin position="9"/>
        <end position="22"/>
    </location>
</feature>
<evidence type="ECO:0000313" key="3">
    <source>
        <dbReference type="Proteomes" id="UP000296733"/>
    </source>
</evidence>
<feature type="compositionally biased region" description="Polar residues" evidence="1">
    <location>
        <begin position="116"/>
        <end position="135"/>
    </location>
</feature>
<dbReference type="KEGG" id="hlm:DV707_14400"/>
<reference evidence="2 3" key="1">
    <citation type="journal article" date="2019" name="Nat. Commun.">
        <title>A new type of DNA phosphorothioation-based antiviral system in archaea.</title>
        <authorList>
            <person name="Xiong L."/>
            <person name="Liu S."/>
            <person name="Chen S."/>
            <person name="Xiao Y."/>
            <person name="Zhu B."/>
            <person name="Gao Y."/>
            <person name="Zhang Y."/>
            <person name="Chen B."/>
            <person name="Luo J."/>
            <person name="Deng Z."/>
            <person name="Chen X."/>
            <person name="Wang L."/>
            <person name="Chen S."/>
        </authorList>
    </citation>
    <scope>NUCLEOTIDE SEQUENCE [LARGE SCALE GENOMIC DNA]</scope>
    <source>
        <strain evidence="2 3">CGMCC 1.10331</strain>
    </source>
</reference>
<gene>
    <name evidence="2" type="ORF">DV707_14400</name>
</gene>
<name>A0A4D6H668_9EURY</name>
<accession>A0A4D6H668</accession>
<dbReference type="OrthoDB" id="116506at2157"/>
<evidence type="ECO:0000313" key="2">
    <source>
        <dbReference type="EMBL" id="QCC48748.1"/>
    </source>
</evidence>
<evidence type="ECO:0000256" key="1">
    <source>
        <dbReference type="SAM" id="MobiDB-lite"/>
    </source>
</evidence>
<feature type="compositionally biased region" description="Acidic residues" evidence="1">
    <location>
        <begin position="305"/>
        <end position="321"/>
    </location>
</feature>
<feature type="compositionally biased region" description="Low complexity" evidence="1">
    <location>
        <begin position="93"/>
        <end position="111"/>
    </location>
</feature>
<protein>
    <submittedName>
        <fullName evidence="2">Uncharacterized protein</fullName>
    </submittedName>
</protein>
<dbReference type="Pfam" id="PF19122">
    <property type="entry name" value="DUF5806"/>
    <property type="match status" value="1"/>
</dbReference>
<dbReference type="EMBL" id="CP031311">
    <property type="protein sequence ID" value="QCC48748.1"/>
    <property type="molecule type" value="Genomic_DNA"/>
</dbReference>
<feature type="region of interest" description="Disordered" evidence="1">
    <location>
        <begin position="1"/>
        <end position="145"/>
    </location>
</feature>
<dbReference type="AlphaFoldDB" id="A0A4D6H668"/>
<sequence length="321" mass="34321">MCAAGPASRTDRRTRDRRRSDADPPTTPDRTLFAVGATPGSMDDDASASTPDASRSDVDASGPAPEGDETLDGDEKSDRDDGSGVERDDPRADGANGAASSAESEPASGGDAPTGSDGTSSAGDPSSTAGSGTPSESDDGGAETPEDVRKYARFKKVDGAQYDRVNDFLRDRTYITAREWAIARLCADFRTETGVEMTKIGENLPELVPFMTDTYTPQAVNQARSSFEDKIRKSGATFLYGAMSGFFTAEELDELMYEVTEIAKFLLEVEGVDLSVEEEMEAEERISSVMREVREASADLRAEELADEDGIGPDADPDDDR</sequence>
<feature type="compositionally biased region" description="Acidic residues" evidence="1">
    <location>
        <begin position="136"/>
        <end position="145"/>
    </location>
</feature>
<dbReference type="Proteomes" id="UP000296733">
    <property type="component" value="Chromosome"/>
</dbReference>
<proteinExistence type="predicted"/>
<organism evidence="2 3">
    <name type="scientific">Halobellus limi</name>
    <dbReference type="NCBI Taxonomy" id="699433"/>
    <lineage>
        <taxon>Archaea</taxon>
        <taxon>Methanobacteriati</taxon>
        <taxon>Methanobacteriota</taxon>
        <taxon>Stenosarchaea group</taxon>
        <taxon>Halobacteria</taxon>
        <taxon>Halobacteriales</taxon>
        <taxon>Haloferacaceae</taxon>
        <taxon>Halobellus</taxon>
    </lineage>
</organism>
<dbReference type="InterPro" id="IPR043829">
    <property type="entry name" value="DUF5806"/>
</dbReference>
<feature type="region of interest" description="Disordered" evidence="1">
    <location>
        <begin position="300"/>
        <end position="321"/>
    </location>
</feature>
<feature type="compositionally biased region" description="Basic and acidic residues" evidence="1">
    <location>
        <begin position="73"/>
        <end position="92"/>
    </location>
</feature>